<dbReference type="EMBL" id="FOWQ01000001">
    <property type="protein sequence ID" value="SFO78268.1"/>
    <property type="molecule type" value="Genomic_DNA"/>
</dbReference>
<name>A0A1I5JZU0_9ACTN</name>
<keyword evidence="3" id="KW-1185">Reference proteome</keyword>
<protein>
    <submittedName>
        <fullName evidence="2">Uncharacterized protein</fullName>
    </submittedName>
</protein>
<keyword evidence="1" id="KW-0812">Transmembrane</keyword>
<dbReference type="RefSeq" id="WP_169063812.1">
    <property type="nucleotide sequence ID" value="NZ_FOWQ01000001.1"/>
</dbReference>
<accession>A0A1I5JZU0</accession>
<reference evidence="3" key="1">
    <citation type="submission" date="2016-10" db="EMBL/GenBank/DDBJ databases">
        <authorList>
            <person name="Varghese N."/>
            <person name="Submissions S."/>
        </authorList>
    </citation>
    <scope>NUCLEOTIDE SEQUENCE [LARGE SCALE GENOMIC DNA]</scope>
    <source>
        <strain evidence="3">DSM 44208</strain>
    </source>
</reference>
<organism evidence="2 3">
    <name type="scientific">Geodermatophilus dictyosporus</name>
    <dbReference type="NCBI Taxonomy" id="1523247"/>
    <lineage>
        <taxon>Bacteria</taxon>
        <taxon>Bacillati</taxon>
        <taxon>Actinomycetota</taxon>
        <taxon>Actinomycetes</taxon>
        <taxon>Geodermatophilales</taxon>
        <taxon>Geodermatophilaceae</taxon>
        <taxon>Geodermatophilus</taxon>
    </lineage>
</organism>
<keyword evidence="1" id="KW-1133">Transmembrane helix</keyword>
<proteinExistence type="predicted"/>
<evidence type="ECO:0000256" key="1">
    <source>
        <dbReference type="SAM" id="Phobius"/>
    </source>
</evidence>
<dbReference type="STRING" id="1523247.SAMN05660464_1159"/>
<sequence length="56" mass="6190">MDDVDLEVSRELERRLAVIDDEQRRDPHPPFPRSDLLVLVAIVVVSVVVGLIAGLG</sequence>
<dbReference type="AlphaFoldDB" id="A0A1I5JZU0"/>
<feature type="transmembrane region" description="Helical" evidence="1">
    <location>
        <begin position="36"/>
        <end position="55"/>
    </location>
</feature>
<evidence type="ECO:0000313" key="3">
    <source>
        <dbReference type="Proteomes" id="UP000198857"/>
    </source>
</evidence>
<evidence type="ECO:0000313" key="2">
    <source>
        <dbReference type="EMBL" id="SFO78268.1"/>
    </source>
</evidence>
<dbReference type="Proteomes" id="UP000198857">
    <property type="component" value="Unassembled WGS sequence"/>
</dbReference>
<keyword evidence="1" id="KW-0472">Membrane</keyword>
<gene>
    <name evidence="2" type="ORF">SAMN05660464_1159</name>
</gene>